<dbReference type="PIRSF" id="PIRSF000484">
    <property type="entry name" value="NAPRT"/>
    <property type="match status" value="1"/>
</dbReference>
<dbReference type="EC" id="6.3.4.21" evidence="2"/>
<evidence type="ECO:0000256" key="5">
    <source>
        <dbReference type="ARBA" id="ARBA00022642"/>
    </source>
</evidence>
<evidence type="ECO:0000259" key="7">
    <source>
        <dbReference type="Pfam" id="PF02749"/>
    </source>
</evidence>
<dbReference type="InterPro" id="IPR007229">
    <property type="entry name" value="Nic_PRibTrfase-Fam"/>
</dbReference>
<dbReference type="Proteomes" id="UP000230859">
    <property type="component" value="Unassembled WGS sequence"/>
</dbReference>
<evidence type="ECO:0000256" key="4">
    <source>
        <dbReference type="ARBA" id="ARBA00022598"/>
    </source>
</evidence>
<protein>
    <recommendedName>
        <fullName evidence="2">nicotinate phosphoribosyltransferase</fullName>
        <ecNumber evidence="2">6.3.4.21</ecNumber>
    </recommendedName>
</protein>
<comment type="caution">
    <text evidence="8">The sequence shown here is derived from an EMBL/GenBank/DDBJ whole genome shotgun (WGS) entry which is preliminary data.</text>
</comment>
<dbReference type="InterPro" id="IPR053190">
    <property type="entry name" value="NAPRTase-like"/>
</dbReference>
<comment type="pathway">
    <text evidence="1">Cofactor biosynthesis; NAD(+) biosynthesis; nicotinate D-ribonucleotide from nicotinate: step 1/1.</text>
</comment>
<dbReference type="SUPFAM" id="SSF51690">
    <property type="entry name" value="Nicotinate/Quinolinate PRTase C-terminal domain-like"/>
    <property type="match status" value="1"/>
</dbReference>
<dbReference type="Gene3D" id="3.90.1170.20">
    <property type="entry name" value="Quinolinate phosphoribosyl transferase, N-terminal domain"/>
    <property type="match status" value="1"/>
</dbReference>
<evidence type="ECO:0000313" key="9">
    <source>
        <dbReference type="Proteomes" id="UP000230859"/>
    </source>
</evidence>
<dbReference type="GO" id="GO:0004516">
    <property type="term" value="F:nicotinate phosphoribosyltransferase activity"/>
    <property type="evidence" value="ECO:0007669"/>
    <property type="project" value="UniProtKB-EC"/>
</dbReference>
<dbReference type="PANTHER" id="PTHR43202:SF1">
    <property type="entry name" value="NICOTINATE PHOSPHORIBOSYLTRANSFERASE"/>
    <property type="match status" value="1"/>
</dbReference>
<sequence length="429" mass="48884">MKKQPSRLPPSLFKIPTDKIRSGYYSDRYFTLTQEVLLKDKRETQVGYQFFSRKRGIVCGLDEAIAILKTCAGYYRDMKKSAALYKQLRRVQWQLQQAAFKQNKAQMLRFEKQRTLLRDQLNHLWVSGWKKLKVWALRDGDLINAHEPILAIEGDPRLFVHLETVLLGVIARPTATASRVHEVVKAAGRKPIFFFPARFDHYWVQATDGYAALKAGVFAVSTDANADYWGTKSVGTMPHFLIGCYVGKTDQAFLAFDRHTNPKIRRIALVDWDNDCIGTTRRVIEALVAKRKRGGIVDNKIFKKYAPRVIGAGRGKLWGVRFDTSKSLRDKSVSKKSARGVSPELVRKARQAFNQWGCRGLKIVVSSSFDGQKIRRFEKLKLPVNAYGVGAFLLQNHINITADIVTYEGKPCAKIGRKKSDWSRLERVS</sequence>
<dbReference type="AlphaFoldDB" id="A0A2H0LQD2"/>
<dbReference type="UniPathway" id="UPA00253">
    <property type="reaction ID" value="UER00457"/>
</dbReference>
<keyword evidence="3" id="KW-0597">Phosphoprotein</keyword>
<dbReference type="InterPro" id="IPR037128">
    <property type="entry name" value="Quinolinate_PRibosylTase_N_sf"/>
</dbReference>
<proteinExistence type="predicted"/>
<reference evidence="8 9" key="1">
    <citation type="submission" date="2017-09" db="EMBL/GenBank/DDBJ databases">
        <title>Depth-based differentiation of microbial function through sediment-hosted aquifers and enrichment of novel symbionts in the deep terrestrial subsurface.</title>
        <authorList>
            <person name="Probst A.J."/>
            <person name="Ladd B."/>
            <person name="Jarett J.K."/>
            <person name="Geller-Mcgrath D.E."/>
            <person name="Sieber C.M."/>
            <person name="Emerson J.B."/>
            <person name="Anantharaman K."/>
            <person name="Thomas B.C."/>
            <person name="Malmstrom R."/>
            <person name="Stieglmeier M."/>
            <person name="Klingl A."/>
            <person name="Woyke T."/>
            <person name="Ryan C.M."/>
            <person name="Banfield J.F."/>
        </authorList>
    </citation>
    <scope>NUCLEOTIDE SEQUENCE [LARGE SCALE GENOMIC DNA]</scope>
    <source>
        <strain evidence="8">CG11_big_fil_rev_8_21_14_0_20_45_26</strain>
    </source>
</reference>
<evidence type="ECO:0000256" key="6">
    <source>
        <dbReference type="ARBA" id="ARBA00048668"/>
    </source>
</evidence>
<dbReference type="GO" id="GO:0009435">
    <property type="term" value="P:NAD+ biosynthetic process"/>
    <property type="evidence" value="ECO:0007669"/>
    <property type="project" value="UniProtKB-UniPathway"/>
</dbReference>
<dbReference type="Gene3D" id="3.20.20.70">
    <property type="entry name" value="Aldolase class I"/>
    <property type="match status" value="1"/>
</dbReference>
<keyword evidence="4" id="KW-0436">Ligase</keyword>
<comment type="catalytic activity">
    <reaction evidence="6">
        <text>5-phospho-alpha-D-ribose 1-diphosphate + nicotinate + ATP + H2O = nicotinate beta-D-ribonucleotide + ADP + phosphate + diphosphate</text>
        <dbReference type="Rhea" id="RHEA:36163"/>
        <dbReference type="ChEBI" id="CHEBI:15377"/>
        <dbReference type="ChEBI" id="CHEBI:30616"/>
        <dbReference type="ChEBI" id="CHEBI:32544"/>
        <dbReference type="ChEBI" id="CHEBI:33019"/>
        <dbReference type="ChEBI" id="CHEBI:43474"/>
        <dbReference type="ChEBI" id="CHEBI:57502"/>
        <dbReference type="ChEBI" id="CHEBI:58017"/>
        <dbReference type="ChEBI" id="CHEBI:456216"/>
        <dbReference type="EC" id="6.3.4.21"/>
    </reaction>
</comment>
<dbReference type="InterPro" id="IPR013785">
    <property type="entry name" value="Aldolase_TIM"/>
</dbReference>
<dbReference type="Pfam" id="PF02749">
    <property type="entry name" value="QRPTase_N"/>
    <property type="match status" value="1"/>
</dbReference>
<keyword evidence="8" id="KW-0808">Transferase</keyword>
<gene>
    <name evidence="8" type="ORF">COV74_04025</name>
</gene>
<keyword evidence="5" id="KW-0662">Pyridine nucleotide biosynthesis</keyword>
<organism evidence="8 9">
    <name type="scientific">Candidatus Abzuiibacterium crystallinum</name>
    <dbReference type="NCBI Taxonomy" id="1974748"/>
    <lineage>
        <taxon>Bacteria</taxon>
        <taxon>Pseudomonadati</taxon>
        <taxon>Candidatus Omnitrophota</taxon>
        <taxon>Candidatus Abzuiibacterium</taxon>
    </lineage>
</organism>
<evidence type="ECO:0000256" key="3">
    <source>
        <dbReference type="ARBA" id="ARBA00022553"/>
    </source>
</evidence>
<name>A0A2H0LQD2_9BACT</name>
<dbReference type="PANTHER" id="PTHR43202">
    <property type="entry name" value="NICOTINATE-NUCLEOTIDE PYROPHOSPHORYLASE"/>
    <property type="match status" value="1"/>
</dbReference>
<evidence type="ECO:0000313" key="8">
    <source>
        <dbReference type="EMBL" id="PIQ86640.1"/>
    </source>
</evidence>
<dbReference type="InterPro" id="IPR036068">
    <property type="entry name" value="Nicotinate_pribotase-like_C"/>
</dbReference>
<evidence type="ECO:0000256" key="2">
    <source>
        <dbReference type="ARBA" id="ARBA00013236"/>
    </source>
</evidence>
<dbReference type="InterPro" id="IPR022412">
    <property type="entry name" value="Quinolinate_PRibosylTrfase_N"/>
</dbReference>
<dbReference type="EMBL" id="PCVY01000039">
    <property type="protein sequence ID" value="PIQ86640.1"/>
    <property type="molecule type" value="Genomic_DNA"/>
</dbReference>
<dbReference type="SUPFAM" id="SSF54675">
    <property type="entry name" value="Nicotinate/Quinolinate PRTase N-terminal domain-like"/>
    <property type="match status" value="1"/>
</dbReference>
<dbReference type="GO" id="GO:0016763">
    <property type="term" value="F:pentosyltransferase activity"/>
    <property type="evidence" value="ECO:0007669"/>
    <property type="project" value="InterPro"/>
</dbReference>
<evidence type="ECO:0000256" key="1">
    <source>
        <dbReference type="ARBA" id="ARBA00004952"/>
    </source>
</evidence>
<keyword evidence="8" id="KW-0328">Glycosyltransferase</keyword>
<feature type="domain" description="Quinolinate phosphoribosyl transferase N-terminal" evidence="7">
    <location>
        <begin position="132"/>
        <end position="172"/>
    </location>
</feature>
<accession>A0A2H0LQD2</accession>